<dbReference type="InterPro" id="IPR002541">
    <property type="entry name" value="Cyt_c_assembly"/>
</dbReference>
<dbReference type="InterPro" id="IPR032523">
    <property type="entry name" value="CcmF_C"/>
</dbReference>
<feature type="transmembrane region" description="Helical" evidence="3">
    <location>
        <begin position="381"/>
        <end position="396"/>
    </location>
</feature>
<sequence>MNTIKALQNLNFYENEHTLIGILGHGMVIFSLFSALIAAIYFIKASSKKEEDLRWRKWGIVSFRLHFIAVVSTALMLFSMIFNHYYEYEYVWKYSNNQMPLRYIFSCFWSGQQGSILLWTFWTGLIGVVLSKQKNSWQPYVLSIFAIIQVLLSSLLLGVYVGDLRIGESPFMLIRELPDNMIMPWAKMSDYIAKIENLQDGTGLNPLLQNYWMVIHPPTLFLGFAATQVPFVFAIAALWRKEFKAWIKPALPWTYFAIMVLGVGILMGGAWAYEALSFGGFWAWDPVENASFVPWLIIVGAGHCMLIADKKGSSTYSALFLAMMSFILVWYSTFLTRSGVLGESSVHSFTGDGMLGQLLVYLLLIFCISIGFLLNNFKLQKLYATFCVLIGIAYILSKNTTITFSTFLIGTIAFMVVGYEKHFSKDQKEEKLWSREFWMFLGTMLLAISAIQISVTTSIPVINGLFNTSFDAFTDLAERNHFYNAWQAPFAIAVTFLIGITQFMKYKHTNASHFFTQILKPLFVAAIISLLFFFLPIFTPTHNLHLLLVFSSIFAITANWHYVNSVLKGKMKNAGAAIAHIGFGMIMLGATLSTSGSKEISANSSGKDLQLVSEQFNNKENILLSKYDTLLMGDYFVTYRGKKQKGVNIYFDVGYYEAIFDESARSYSVGDSLFSLNPFVQLNEKFGNVAEPGTKHFLSHDVFTHIKWADMETSDSLAILDDYMSESKVTISVGDKFRHENIGGVFREIYLIKDSKKKEELGLRENDIVVEANINIREMSEDSEIYDIKPLFIIRDSSQVMTKTVNLPELDINFTIKELKTEDKTIVLGIQEREYIVMEAVVFPFINILWAGCFIMAIGCWVAIQERRRQMRVRL</sequence>
<dbReference type="AlphaFoldDB" id="A0A315ZHY1"/>
<accession>A0A315ZHY1</accession>
<protein>
    <submittedName>
        <fullName evidence="6">Cytochrome c-type biogenesis protein CcmF</fullName>
    </submittedName>
</protein>
<keyword evidence="7" id="KW-1185">Reference proteome</keyword>
<comment type="similarity">
    <text evidence="1">Belongs to the CcmF/CycK/Ccl1/NrfE/CcsA family.</text>
</comment>
<evidence type="ECO:0000259" key="5">
    <source>
        <dbReference type="Pfam" id="PF16327"/>
    </source>
</evidence>
<comment type="caution">
    <text evidence="6">The sequence shown here is derived from an EMBL/GenBank/DDBJ whole genome shotgun (WGS) entry which is preliminary data.</text>
</comment>
<keyword evidence="3" id="KW-0472">Membrane</keyword>
<feature type="transmembrane region" description="Helical" evidence="3">
    <location>
        <begin position="103"/>
        <end position="128"/>
    </location>
</feature>
<feature type="transmembrane region" description="Helical" evidence="3">
    <location>
        <begin position="354"/>
        <end position="374"/>
    </location>
</feature>
<feature type="transmembrane region" description="Helical" evidence="3">
    <location>
        <begin position="63"/>
        <end position="83"/>
    </location>
</feature>
<dbReference type="GO" id="GO:0020037">
    <property type="term" value="F:heme binding"/>
    <property type="evidence" value="ECO:0007669"/>
    <property type="project" value="InterPro"/>
</dbReference>
<feature type="transmembrane region" description="Helical" evidence="3">
    <location>
        <begin position="518"/>
        <end position="538"/>
    </location>
</feature>
<feature type="transmembrane region" description="Helical" evidence="3">
    <location>
        <begin position="220"/>
        <end position="239"/>
    </location>
</feature>
<feature type="transmembrane region" description="Helical" evidence="3">
    <location>
        <begin position="841"/>
        <end position="864"/>
    </location>
</feature>
<dbReference type="RefSeq" id="WP_109615825.1">
    <property type="nucleotide sequence ID" value="NZ_QGDO01000001.1"/>
</dbReference>
<dbReference type="GO" id="GO:0015232">
    <property type="term" value="F:heme transmembrane transporter activity"/>
    <property type="evidence" value="ECO:0007669"/>
    <property type="project" value="InterPro"/>
</dbReference>
<evidence type="ECO:0000256" key="2">
    <source>
        <dbReference type="ARBA" id="ARBA00022748"/>
    </source>
</evidence>
<gene>
    <name evidence="6" type="ORF">BC781_101674</name>
</gene>
<keyword evidence="3" id="KW-0812">Transmembrane</keyword>
<dbReference type="Proteomes" id="UP000245535">
    <property type="component" value="Unassembled WGS sequence"/>
</dbReference>
<dbReference type="EMBL" id="QGDO01000001">
    <property type="protein sequence ID" value="PWJ44324.1"/>
    <property type="molecule type" value="Genomic_DNA"/>
</dbReference>
<feature type="transmembrane region" description="Helical" evidence="3">
    <location>
        <begin position="292"/>
        <end position="308"/>
    </location>
</feature>
<evidence type="ECO:0000313" key="7">
    <source>
        <dbReference type="Proteomes" id="UP000245535"/>
    </source>
</evidence>
<feature type="transmembrane region" description="Helical" evidence="3">
    <location>
        <begin position="251"/>
        <end position="272"/>
    </location>
</feature>
<evidence type="ECO:0000313" key="6">
    <source>
        <dbReference type="EMBL" id="PWJ44324.1"/>
    </source>
</evidence>
<dbReference type="GO" id="GO:0017004">
    <property type="term" value="P:cytochrome complex assembly"/>
    <property type="evidence" value="ECO:0007669"/>
    <property type="project" value="UniProtKB-KW"/>
</dbReference>
<dbReference type="OrthoDB" id="9761451at2"/>
<feature type="transmembrane region" description="Helical" evidence="3">
    <location>
        <begin position="402"/>
        <end position="419"/>
    </location>
</feature>
<name>A0A315ZHY1_SEDFL</name>
<dbReference type="PRINTS" id="PR01410">
    <property type="entry name" value="CCBIOGENESIS"/>
</dbReference>
<feature type="transmembrane region" description="Helical" evidence="3">
    <location>
        <begin position="486"/>
        <end position="506"/>
    </location>
</feature>
<dbReference type="GO" id="GO:0016020">
    <property type="term" value="C:membrane"/>
    <property type="evidence" value="ECO:0007669"/>
    <property type="project" value="InterPro"/>
</dbReference>
<keyword evidence="2" id="KW-0201">Cytochrome c-type biogenesis</keyword>
<feature type="transmembrane region" description="Helical" evidence="3">
    <location>
        <begin position="574"/>
        <end position="592"/>
    </location>
</feature>
<dbReference type="PANTHER" id="PTHR43653:SF1">
    <property type="entry name" value="CYTOCHROME C-TYPE BIOGENESIS PROTEIN CCMF"/>
    <property type="match status" value="1"/>
</dbReference>
<dbReference type="PANTHER" id="PTHR43653">
    <property type="entry name" value="CYTOCHROME C ASSEMBLY PROTEIN-RELATED"/>
    <property type="match status" value="1"/>
</dbReference>
<organism evidence="6 7">
    <name type="scientific">Sediminitomix flava</name>
    <dbReference type="NCBI Taxonomy" id="379075"/>
    <lineage>
        <taxon>Bacteria</taxon>
        <taxon>Pseudomonadati</taxon>
        <taxon>Bacteroidota</taxon>
        <taxon>Cytophagia</taxon>
        <taxon>Cytophagales</taxon>
        <taxon>Flammeovirgaceae</taxon>
        <taxon>Sediminitomix</taxon>
    </lineage>
</organism>
<feature type="transmembrane region" description="Helical" evidence="3">
    <location>
        <begin position="140"/>
        <end position="162"/>
    </location>
</feature>
<dbReference type="Pfam" id="PF16327">
    <property type="entry name" value="CcmF_C"/>
    <property type="match status" value="1"/>
</dbReference>
<evidence type="ECO:0000256" key="3">
    <source>
        <dbReference type="SAM" id="Phobius"/>
    </source>
</evidence>
<dbReference type="InterPro" id="IPR003567">
    <property type="entry name" value="Cyt_c_biogenesis"/>
</dbReference>
<evidence type="ECO:0000256" key="1">
    <source>
        <dbReference type="ARBA" id="ARBA00009186"/>
    </source>
</evidence>
<keyword evidence="3" id="KW-1133">Transmembrane helix</keyword>
<dbReference type="Pfam" id="PF01578">
    <property type="entry name" value="Cytochrom_C_asm"/>
    <property type="match status" value="1"/>
</dbReference>
<evidence type="ECO:0000259" key="4">
    <source>
        <dbReference type="Pfam" id="PF01578"/>
    </source>
</evidence>
<feature type="domain" description="Cytochrome c-type biogenesis protein CcmF C-terminal" evidence="5">
    <location>
        <begin position="425"/>
        <end position="612"/>
    </location>
</feature>
<reference evidence="6 7" key="1">
    <citation type="submission" date="2018-03" db="EMBL/GenBank/DDBJ databases">
        <title>Genomic Encyclopedia of Archaeal and Bacterial Type Strains, Phase II (KMG-II): from individual species to whole genera.</title>
        <authorList>
            <person name="Goeker M."/>
        </authorList>
    </citation>
    <scope>NUCLEOTIDE SEQUENCE [LARGE SCALE GENOMIC DNA]</scope>
    <source>
        <strain evidence="6 7">DSM 28229</strain>
    </source>
</reference>
<feature type="transmembrane region" description="Helical" evidence="3">
    <location>
        <begin position="20"/>
        <end position="43"/>
    </location>
</feature>
<feature type="transmembrane region" description="Helical" evidence="3">
    <location>
        <begin position="544"/>
        <end position="562"/>
    </location>
</feature>
<feature type="transmembrane region" description="Helical" evidence="3">
    <location>
        <begin position="440"/>
        <end position="466"/>
    </location>
</feature>
<feature type="domain" description="Cytochrome c assembly protein" evidence="4">
    <location>
        <begin position="109"/>
        <end position="338"/>
    </location>
</feature>
<proteinExistence type="inferred from homology"/>
<feature type="transmembrane region" description="Helical" evidence="3">
    <location>
        <begin position="315"/>
        <end position="334"/>
    </location>
</feature>